<dbReference type="Proteomes" id="UP000008693">
    <property type="component" value="Chromosome"/>
</dbReference>
<organism evidence="2 3">
    <name type="scientific">Bifidobacterium dentium (strain ATCC 27534 / DSM 20436 / JCM 1195 / Bd1)</name>
    <dbReference type="NCBI Taxonomy" id="401473"/>
    <lineage>
        <taxon>Bacteria</taxon>
        <taxon>Bacillati</taxon>
        <taxon>Actinomycetota</taxon>
        <taxon>Actinomycetes</taxon>
        <taxon>Bifidobacteriales</taxon>
        <taxon>Bifidobacteriaceae</taxon>
        <taxon>Bifidobacterium</taxon>
    </lineage>
</organism>
<dbReference type="KEGG" id="bde:BDP_0615"/>
<dbReference type="Pfam" id="PF12307">
    <property type="entry name" value="DUF3631"/>
    <property type="match status" value="1"/>
</dbReference>
<dbReference type="EMBL" id="CP001750">
    <property type="protein sequence ID" value="ADB09282.1"/>
    <property type="molecule type" value="Genomic_DNA"/>
</dbReference>
<evidence type="ECO:0000313" key="2">
    <source>
        <dbReference type="EMBL" id="ADB09282.1"/>
    </source>
</evidence>
<gene>
    <name evidence="2" type="primary">phiRv2</name>
    <name evidence="2" type="ordered locus">BDP_0615</name>
</gene>
<dbReference type="STRING" id="401473.BDP_0615"/>
<reference evidence="2 3" key="1">
    <citation type="journal article" date="2009" name="PLoS Genet.">
        <title>The Bifidobacterium dentium Bd1 genome sequence reflects its genetic adaptation to the human oral cavity.</title>
        <authorList>
            <person name="Ventura M."/>
            <person name="Turroni F."/>
            <person name="Zomer A."/>
            <person name="Foroni E."/>
            <person name="Giubellini V."/>
            <person name="Bottacini F."/>
            <person name="Canchaya C."/>
            <person name="Claesson M.J."/>
            <person name="He F."/>
            <person name="Mantzourani M."/>
            <person name="Mulas L."/>
            <person name="Ferrarini A."/>
            <person name="Gao B."/>
            <person name="Delledonne M."/>
            <person name="Henrissat B."/>
            <person name="Coutinho P."/>
            <person name="Oggioni M."/>
            <person name="Gupta R.S."/>
            <person name="Zhang Z."/>
            <person name="Beighton D."/>
            <person name="Fitzgerald G.F."/>
            <person name="O'Toole P.W."/>
            <person name="van Sinderen D."/>
        </authorList>
    </citation>
    <scope>NUCLEOTIDE SEQUENCE [LARGE SCALE GENOMIC DNA]</scope>
    <source>
        <strain evidence="3">ATCC 27534 / DSM 20436 / JCM 1195 / Bd1</strain>
    </source>
</reference>
<protein>
    <submittedName>
        <fullName evidence="2">PhiRv2 prophage protein</fullName>
    </submittedName>
</protein>
<feature type="domain" description="DUF3631" evidence="1">
    <location>
        <begin position="241"/>
        <end position="430"/>
    </location>
</feature>
<proteinExistence type="predicted"/>
<sequence length="440" mass="48593">MNGNEMGGVAAALSPKNVPHVPLGDTSRFSGVTSALHPVTRGTCVARENREVTPSGTCGTFSADSTERGDRLLYETRRFITQYVDFPSEDFATAVTLWIAHTWFADTLYTTPRLIFSSPEKRSGKTRAQEVTALLCPNPVNTINVSPAYLFRKLQPDEGDMLPTIFLDETDALFTGKASENTEAIRGIINAGYKRGATVGRAEIRNKTVEVCDYPVFAPVCLAGIGGLPDTIEDRAVIVPMKRRRPDTRLKPFRDRSATAEAAPLRERLERWGRVQASIVETWRDADYPRLPDAIQDRDADVWEPLFIVAGLAGGPWPGIAAAIAPKIIAGQHVEPTSAGERLLYDIRTVFDATGEQSLPTVTLIGRLKELEDSPWETMGDSGIGVRDLGRMLKPYDIGIRHGHQHSIRWHGSPVRGYRREDFEDAWARYLQPAPAARTA</sequence>
<evidence type="ECO:0000259" key="1">
    <source>
        <dbReference type="Pfam" id="PF12307"/>
    </source>
</evidence>
<dbReference type="eggNOG" id="COG0464">
    <property type="taxonomic scope" value="Bacteria"/>
</dbReference>
<name>D2Q8Z6_BIFDB</name>
<dbReference type="InterPro" id="IPR022081">
    <property type="entry name" value="DUF3631"/>
</dbReference>
<dbReference type="HOGENOM" id="CLU_041012_1_0_11"/>
<keyword evidence="3" id="KW-1185">Reference proteome</keyword>
<evidence type="ECO:0000313" key="3">
    <source>
        <dbReference type="Proteomes" id="UP000008693"/>
    </source>
</evidence>
<accession>D2Q8Z6</accession>
<dbReference type="AlphaFoldDB" id="D2Q8Z6"/>